<dbReference type="Pfam" id="PF10908">
    <property type="entry name" value="Tlde1_dom"/>
    <property type="match status" value="1"/>
</dbReference>
<name>A0A2N0D0X2_RHISU</name>
<reference evidence="3 4" key="2">
    <citation type="submission" date="2017-12" db="EMBL/GenBank/DDBJ databases">
        <title>Genome sequence of Rhizobium sullae HCNT1 isolated from Sulla coronaria nodules and featuring peculiar denitrification phenotypes.</title>
        <authorList>
            <person name="De Diego-Diaz B."/>
            <person name="Treu L."/>
            <person name="Campanaro S."/>
            <person name="Da Silva Duarte V."/>
            <person name="Basaglia M."/>
            <person name="Favaro L."/>
            <person name="Casella S."/>
            <person name="Squartini A."/>
        </authorList>
    </citation>
    <scope>NUCLEOTIDE SEQUENCE [LARGE SCALE GENOMIC DNA]</scope>
    <source>
        <strain evidence="3 4">HCNT1</strain>
    </source>
</reference>
<proteinExistence type="predicted"/>
<organism evidence="3 4">
    <name type="scientific">Rhizobium sullae</name>
    <name type="common">Rhizobium hedysari</name>
    <dbReference type="NCBI Taxonomy" id="50338"/>
    <lineage>
        <taxon>Bacteria</taxon>
        <taxon>Pseudomonadati</taxon>
        <taxon>Pseudomonadota</taxon>
        <taxon>Alphaproteobacteria</taxon>
        <taxon>Hyphomicrobiales</taxon>
        <taxon>Rhizobiaceae</taxon>
        <taxon>Rhizobium/Agrobacterium group</taxon>
        <taxon>Rhizobium</taxon>
    </lineage>
</organism>
<evidence type="ECO:0000313" key="4">
    <source>
        <dbReference type="Proteomes" id="UP000232164"/>
    </source>
</evidence>
<dbReference type="InterPro" id="IPR021225">
    <property type="entry name" value="Tlde1_dom"/>
</dbReference>
<feature type="transmembrane region" description="Helical" evidence="1">
    <location>
        <begin position="27"/>
        <end position="51"/>
    </location>
</feature>
<feature type="domain" description="Tlde1" evidence="2">
    <location>
        <begin position="292"/>
        <end position="396"/>
    </location>
</feature>
<sequence>MAFAVEARESVNPFGWAFFRSARPFRLISGAAAIGIAVAASAWIIASIAAMHTSATPQPPAAAMIADVAIAQKPVSPAATRSHPLIRVSKFSRLPGQTTVSDRMVAEATPKSPKAMVTLMQRRGLSLLAKRNNGAEMASALKQQALVLASAAPVPAVTAPAALPAPDYSIQTASAKPVEPASSLALATTLPSAQPIPAAAPFETASAKTATPDEPFGLVLAPGTDIPLPMARPGKPKIDARDAEPALAYAKTEDDDEEMPAFAKPALMPSARNGVAIYDIEASVVYLPNGEKLEAHSGLGAMRDKPRYADKKMRGPTPPHTYDLAMREALFHGVEAIRLHPVGGPQKIHGRVGLLAHTYLLGKRGDSNGCISFKDYRRFLAAFKRGEVKRLVVVPRLKNPPSPRPSLASLFSKQS</sequence>
<evidence type="ECO:0000259" key="2">
    <source>
        <dbReference type="Pfam" id="PF10908"/>
    </source>
</evidence>
<protein>
    <recommendedName>
        <fullName evidence="2">Tlde1 domain-containing protein</fullName>
    </recommendedName>
</protein>
<keyword evidence="1" id="KW-0472">Membrane</keyword>
<keyword evidence="1" id="KW-0812">Transmembrane</keyword>
<accession>A0A2N0D0X2</accession>
<gene>
    <name evidence="3" type="ORF">CWR43_31430</name>
</gene>
<dbReference type="EMBL" id="PIQN01000026">
    <property type="protein sequence ID" value="PKA39765.1"/>
    <property type="molecule type" value="Genomic_DNA"/>
</dbReference>
<keyword evidence="1" id="KW-1133">Transmembrane helix</keyword>
<dbReference type="RefSeq" id="WP_100772973.1">
    <property type="nucleotide sequence ID" value="NZ_PIQN01000026.1"/>
</dbReference>
<dbReference type="AlphaFoldDB" id="A0A2N0D0X2"/>
<dbReference type="STRING" id="1041146.GCA_000427985_05749"/>
<reference evidence="3 4" key="1">
    <citation type="submission" date="2017-11" db="EMBL/GenBank/DDBJ databases">
        <authorList>
            <person name="Han C.G."/>
        </authorList>
    </citation>
    <scope>NUCLEOTIDE SEQUENCE [LARGE SCALE GENOMIC DNA]</scope>
    <source>
        <strain evidence="3 4">HCNT1</strain>
    </source>
</reference>
<dbReference type="Proteomes" id="UP000232164">
    <property type="component" value="Unassembled WGS sequence"/>
</dbReference>
<comment type="caution">
    <text evidence="3">The sequence shown here is derived from an EMBL/GenBank/DDBJ whole genome shotgun (WGS) entry which is preliminary data.</text>
</comment>
<evidence type="ECO:0000313" key="3">
    <source>
        <dbReference type="EMBL" id="PKA39765.1"/>
    </source>
</evidence>
<evidence type="ECO:0000256" key="1">
    <source>
        <dbReference type="SAM" id="Phobius"/>
    </source>
</evidence>